<keyword evidence="1" id="KW-0347">Helicase</keyword>
<dbReference type="GO" id="GO:0004386">
    <property type="term" value="F:helicase activity"/>
    <property type="evidence" value="ECO:0007669"/>
    <property type="project" value="UniProtKB-KW"/>
</dbReference>
<sequence length="858" mass="96175">MSAVQSDWCGGDVCVVFATDVDCAETIADILCGEPNSALFYSVVHNCYFSSDEMPPIVAIDLRLPARRPGCGERSLRALRTCVSSQDAKEFLVHGKPLTAYTIWEGLDRRAAKETFHPVLEVLACGSGNVTGTTLRSQIHWQRSKFVAAIRRLFRICASPHWMLTTFGAHESHFVLVAGHYFFSTCVCTVDTLMHIARLFDQRRGRSLATITTLAELGVVYSTSVWISSIPAFVQYAQQKMNRDDEEMICVDDAVNAFRGKLTLSSCDLVQYIYLAFFQCMNKQTFLEYSLLTRPEKLHMVKIEPVLARAIDESFRSRMATYYNRDTYIGTHVHASSLPITITGGYDPRAVGDTDHVYEPGCLVSMCSFWVGQATDVATMLTRVAREFPDAGITPDLRGLLCAGATFARNTTGLCSSVFMQDDGSGASGSLPVFRCEFLNKNYFALMRLDNIGTFWKSTISLPSHWNTDADIVRGITYDERCFSARSLVEQMCLSRHEYFNPALPVYNLVLDFDLKMYGRALTLLEIIRLATLLRFDVLGVLRTLGHVDNNHPVYFFKSACLPRDEFIYYDNGCEPPFCTCTEKLGMRLVSPLPRGVALVGTAAIVALVNVLNRVVRMNAEIATICSPDTTFADSSGPFDVGIYHRGRCVRLPHTYKVESCGRLVRLLKLFPCHPQDANRSEYLVAALRPWNLMHHSHPDGWLPPSRVFYEVVDTDENFLRCKTLEQLPRAPADVVCRIESTCGGSALQWVTLMAWPRLYNTITSYLPDDVVHQFQSVAFDVVSQSLVKVRPQRGGNFRCLKFKHRGGSQTVRVFLLLHAAKSGNINVTFMTQCFADKCHNNRPMAHFTVSVPLSTTS</sequence>
<protein>
    <submittedName>
        <fullName evidence="1">Primase subunit of helicase-primase complex</fullName>
    </submittedName>
</protein>
<keyword evidence="1" id="KW-0378">Hydrolase</keyword>
<keyword evidence="1" id="KW-0547">Nucleotide-binding</keyword>
<dbReference type="Pfam" id="PF03121">
    <property type="entry name" value="Herpes_UL52"/>
    <property type="match status" value="1"/>
</dbReference>
<organism evidence="1">
    <name type="scientific">Otarine gammaherpesvirus 4</name>
    <dbReference type="NCBI Taxonomy" id="2801541"/>
    <lineage>
        <taxon>Viruses</taxon>
        <taxon>Duplodnaviria</taxon>
        <taxon>Heunggongvirae</taxon>
        <taxon>Peploviricota</taxon>
        <taxon>Herviviricetes</taxon>
        <taxon>Herpesvirales</taxon>
        <taxon>Orthoherpesviridae</taxon>
        <taxon>Gammaherpesvirinae</taxon>
    </lineage>
</organism>
<gene>
    <name evidence="1" type="primary">ORF56</name>
</gene>
<reference evidence="1" key="1">
    <citation type="submission" date="2019-10" db="EMBL/GenBank/DDBJ databases">
        <title>Otarine herpesvirus 4 in Northern fur seal genital swab.</title>
        <authorList>
            <person name="Deming A.C."/>
            <person name="Wellehan J.F.X."/>
            <person name="Gulland F.M.D."/>
        </authorList>
    </citation>
    <scope>NUCLEOTIDE SEQUENCE</scope>
    <source>
        <strain evidence="1">Cu11-001</strain>
    </source>
</reference>
<evidence type="ECO:0000313" key="1">
    <source>
        <dbReference type="EMBL" id="QRE02536.1"/>
    </source>
</evidence>
<keyword evidence="1" id="KW-0067">ATP-binding</keyword>
<name>A0A889IW92_9GAMA</name>
<accession>A0A889IW92</accession>
<proteinExistence type="predicted"/>
<dbReference type="EMBL" id="MN545487">
    <property type="protein sequence ID" value="QRE02536.1"/>
    <property type="molecule type" value="Genomic_DNA"/>
</dbReference>